<gene>
    <name evidence="2" type="ORF">PSDVSF_23360</name>
</gene>
<reference evidence="2" key="1">
    <citation type="journal article" date="2022" name="Arch. Microbiol.">
        <title>Pseudodesulfovibrio sediminis sp. nov., a mesophilic and neutrophilic sulfate-reducing bacterium isolated from sediment of a brackish lake.</title>
        <authorList>
            <person name="Takahashi A."/>
            <person name="Kojima H."/>
            <person name="Watanabe M."/>
            <person name="Fukui M."/>
        </authorList>
    </citation>
    <scope>NUCLEOTIDE SEQUENCE</scope>
    <source>
        <strain evidence="2">SF6</strain>
    </source>
</reference>
<name>A0ABN6EVK6_9BACT</name>
<evidence type="ECO:0000256" key="1">
    <source>
        <dbReference type="SAM" id="MobiDB-lite"/>
    </source>
</evidence>
<dbReference type="Proteomes" id="UP001053296">
    <property type="component" value="Chromosome"/>
</dbReference>
<protein>
    <submittedName>
        <fullName evidence="2">Uncharacterized protein</fullName>
    </submittedName>
</protein>
<accession>A0ABN6EVK6</accession>
<dbReference type="EMBL" id="AP024485">
    <property type="protein sequence ID" value="BCS89094.1"/>
    <property type="molecule type" value="Genomic_DNA"/>
</dbReference>
<dbReference type="RefSeq" id="WP_229591083.1">
    <property type="nucleotide sequence ID" value="NZ_AP024485.1"/>
</dbReference>
<keyword evidence="3" id="KW-1185">Reference proteome</keyword>
<organism evidence="2 3">
    <name type="scientific">Pseudodesulfovibrio sediminis</name>
    <dbReference type="NCBI Taxonomy" id="2810563"/>
    <lineage>
        <taxon>Bacteria</taxon>
        <taxon>Pseudomonadati</taxon>
        <taxon>Thermodesulfobacteriota</taxon>
        <taxon>Desulfovibrionia</taxon>
        <taxon>Desulfovibrionales</taxon>
        <taxon>Desulfovibrionaceae</taxon>
    </lineage>
</organism>
<feature type="compositionally biased region" description="Basic and acidic residues" evidence="1">
    <location>
        <begin position="33"/>
        <end position="71"/>
    </location>
</feature>
<evidence type="ECO:0000313" key="3">
    <source>
        <dbReference type="Proteomes" id="UP001053296"/>
    </source>
</evidence>
<sequence length="100" mass="11011">MGGAEALFISSIAGSILSVAKASKKPDTSAQQREAEKQQKQKEAKERKRERDKVVESRTIERKEREEEKLGNRTTLSGGAASLTDPPQTRETTLKAKLGE</sequence>
<feature type="region of interest" description="Disordered" evidence="1">
    <location>
        <begin position="23"/>
        <end position="100"/>
    </location>
</feature>
<evidence type="ECO:0000313" key="2">
    <source>
        <dbReference type="EMBL" id="BCS89094.1"/>
    </source>
</evidence>
<proteinExistence type="predicted"/>